<dbReference type="OrthoDB" id="4938517at2759"/>
<name>A0A319C942_9EURO</name>
<reference evidence="1 2" key="1">
    <citation type="submission" date="2016-12" db="EMBL/GenBank/DDBJ databases">
        <title>The genomes of Aspergillus section Nigri reveals drivers in fungal speciation.</title>
        <authorList>
            <consortium name="DOE Joint Genome Institute"/>
            <person name="Vesth T.C."/>
            <person name="Nybo J."/>
            <person name="Theobald S."/>
            <person name="Brandl J."/>
            <person name="Frisvad J.C."/>
            <person name="Nielsen K.F."/>
            <person name="Lyhne E.K."/>
            <person name="Kogle M.E."/>
            <person name="Kuo A."/>
            <person name="Riley R."/>
            <person name="Clum A."/>
            <person name="Nolan M."/>
            <person name="Lipzen A."/>
            <person name="Salamov A."/>
            <person name="Henrissat B."/>
            <person name="Wiebenga A."/>
            <person name="De Vries R.P."/>
            <person name="Grigoriev I.V."/>
            <person name="Mortensen U.H."/>
            <person name="Andersen M.R."/>
            <person name="Baker S.E."/>
        </authorList>
    </citation>
    <scope>NUCLEOTIDE SEQUENCE [LARGE SCALE GENOMIC DNA]</scope>
    <source>
        <strain evidence="1 2">CBS 121591</strain>
    </source>
</reference>
<gene>
    <name evidence="1" type="ORF">BO82DRAFT_355449</name>
</gene>
<dbReference type="VEuPathDB" id="FungiDB:BO82DRAFT_355449"/>
<evidence type="ECO:0000313" key="1">
    <source>
        <dbReference type="EMBL" id="PYH80479.1"/>
    </source>
</evidence>
<protein>
    <submittedName>
        <fullName evidence="1">Uncharacterized protein</fullName>
    </submittedName>
</protein>
<proteinExistence type="predicted"/>
<dbReference type="AlphaFoldDB" id="A0A319C942"/>
<accession>A0A319C942</accession>
<dbReference type="EMBL" id="KZ821709">
    <property type="protein sequence ID" value="PYH80479.1"/>
    <property type="molecule type" value="Genomic_DNA"/>
</dbReference>
<keyword evidence="2" id="KW-1185">Reference proteome</keyword>
<dbReference type="Proteomes" id="UP000248340">
    <property type="component" value="Unassembled WGS sequence"/>
</dbReference>
<dbReference type="GeneID" id="37138193"/>
<sequence length="144" mass="16666">MDGYTTSDTSQQRPYYSHLIQLHKDNGAGDWHRWLVVAATRSDMITFFKGLQKYAKRSDANITEVEPVNLAWWTFSAREGYNVRELICQIYRLNPTWYGNIHELNDSRGKICVTLQDDAGGRRWPVLPPQDTSIDGIFVRDDNV</sequence>
<dbReference type="RefSeq" id="XP_025490679.1">
    <property type="nucleotide sequence ID" value="XM_025635452.1"/>
</dbReference>
<organism evidence="1 2">
    <name type="scientific">Aspergillus uvarum CBS 121591</name>
    <dbReference type="NCBI Taxonomy" id="1448315"/>
    <lineage>
        <taxon>Eukaryota</taxon>
        <taxon>Fungi</taxon>
        <taxon>Dikarya</taxon>
        <taxon>Ascomycota</taxon>
        <taxon>Pezizomycotina</taxon>
        <taxon>Eurotiomycetes</taxon>
        <taxon>Eurotiomycetidae</taxon>
        <taxon>Eurotiales</taxon>
        <taxon>Aspergillaceae</taxon>
        <taxon>Aspergillus</taxon>
        <taxon>Aspergillus subgen. Circumdati</taxon>
    </lineage>
</organism>
<evidence type="ECO:0000313" key="2">
    <source>
        <dbReference type="Proteomes" id="UP000248340"/>
    </source>
</evidence>